<evidence type="ECO:0000256" key="1">
    <source>
        <dbReference type="SAM" id="Phobius"/>
    </source>
</evidence>
<name>A0ABS9V808_9BACT</name>
<protein>
    <recommendedName>
        <fullName evidence="2">SH3b domain-containing protein</fullName>
    </recommendedName>
</protein>
<dbReference type="Proteomes" id="UP001165430">
    <property type="component" value="Unassembled WGS sequence"/>
</dbReference>
<dbReference type="Gene3D" id="2.30.30.40">
    <property type="entry name" value="SH3 Domains"/>
    <property type="match status" value="1"/>
</dbReference>
<dbReference type="InterPro" id="IPR003646">
    <property type="entry name" value="SH3-like_bac-type"/>
</dbReference>
<feature type="transmembrane region" description="Helical" evidence="1">
    <location>
        <begin position="39"/>
        <end position="64"/>
    </location>
</feature>
<gene>
    <name evidence="3" type="ORF">MM213_02600</name>
</gene>
<comment type="caution">
    <text evidence="3">The sequence shown here is derived from an EMBL/GenBank/DDBJ whole genome shotgun (WGS) entry which is preliminary data.</text>
</comment>
<feature type="transmembrane region" description="Helical" evidence="1">
    <location>
        <begin position="7"/>
        <end position="27"/>
    </location>
</feature>
<keyword evidence="4" id="KW-1185">Reference proteome</keyword>
<evidence type="ECO:0000259" key="2">
    <source>
        <dbReference type="Pfam" id="PF08239"/>
    </source>
</evidence>
<evidence type="ECO:0000313" key="4">
    <source>
        <dbReference type="Proteomes" id="UP001165430"/>
    </source>
</evidence>
<dbReference type="EMBL" id="JAKZGO010000002">
    <property type="protein sequence ID" value="MCH7412359.1"/>
    <property type="molecule type" value="Genomic_DNA"/>
</dbReference>
<dbReference type="Pfam" id="PF08239">
    <property type="entry name" value="SH3_3"/>
    <property type="match status" value="1"/>
</dbReference>
<keyword evidence="1" id="KW-0472">Membrane</keyword>
<keyword evidence="1" id="KW-0812">Transmembrane</keyword>
<organism evidence="3 4">
    <name type="scientific">Belliella alkalica</name>
    <dbReference type="NCBI Taxonomy" id="1730871"/>
    <lineage>
        <taxon>Bacteria</taxon>
        <taxon>Pseudomonadati</taxon>
        <taxon>Bacteroidota</taxon>
        <taxon>Cytophagia</taxon>
        <taxon>Cytophagales</taxon>
        <taxon>Cyclobacteriaceae</taxon>
        <taxon>Belliella</taxon>
    </lineage>
</organism>
<feature type="domain" description="SH3b" evidence="2">
    <location>
        <begin position="315"/>
        <end position="354"/>
    </location>
</feature>
<evidence type="ECO:0000313" key="3">
    <source>
        <dbReference type="EMBL" id="MCH7412359.1"/>
    </source>
</evidence>
<dbReference type="RefSeq" id="WP_241409944.1">
    <property type="nucleotide sequence ID" value="NZ_JAKZGO010000002.1"/>
</dbReference>
<keyword evidence="1" id="KW-1133">Transmembrane helix</keyword>
<accession>A0ABS9V808</accession>
<feature type="transmembrane region" description="Helical" evidence="1">
    <location>
        <begin position="76"/>
        <end position="94"/>
    </location>
</feature>
<proteinExistence type="predicted"/>
<sequence length="357" mass="40227">MKTNSKLFNISLIYGSVLLVFFLYLILEGPDEMNSYKHGLIAIISSILVGVFGALFSGSINLGIESPFLNSKLGKFTIKATGGIALFVLTMIWWKSEHAPIQESKIMEAIEGDGEKTRDALYENTDSLKNAIFMDGDRTRDVVVSSSLAELEVLFPFAVRVERNSDNTIMHLNGENEVQVTSYDNNFEMMKLRYGDTFKYYIFSNSGNIIPPDSKLYLQLSNGLKLDLPIASDLQSVLIPGSNPNPITAKIINPNELSDVSMKIIVYSADKDMGREKFRQALLNTSLSEKVREIYKQISRNGVLLRRSPEIATDNILRSLNQGAIFKILEEKENFIKIRLPEGRDGWIDERYVEDID</sequence>
<reference evidence="3" key="1">
    <citation type="submission" date="2022-03" db="EMBL/GenBank/DDBJ databases">
        <title>De novo assembled genomes of Belliella spp. (Cyclobacteriaceae) strains.</title>
        <authorList>
            <person name="Szabo A."/>
            <person name="Korponai K."/>
            <person name="Felfoldi T."/>
        </authorList>
    </citation>
    <scope>NUCLEOTIDE SEQUENCE</scope>
    <source>
        <strain evidence="3">DSM 111903</strain>
    </source>
</reference>